<evidence type="ECO:0000313" key="2">
    <source>
        <dbReference type="Proteomes" id="UP000300879"/>
    </source>
</evidence>
<reference evidence="1 2" key="1">
    <citation type="submission" date="2019-05" db="EMBL/GenBank/DDBJ databases">
        <authorList>
            <person name="Chen C."/>
        </authorList>
    </citation>
    <scope>NUCLEOTIDE SEQUENCE [LARGE SCALE GENOMIC DNA]</scope>
    <source>
        <strain evidence="1 2">HB172198</strain>
    </source>
</reference>
<gene>
    <name evidence="1" type="ORF">E6C60_0239</name>
</gene>
<sequence>MDLERSKGQITGNIKGLLPGDLKSFGSSPSSGFGGNHYALRNQTLISLSSRFAQEKYGISLM</sequence>
<organism evidence="1 2">
    <name type="scientific">Paenibacillus algicola</name>
    <dbReference type="NCBI Taxonomy" id="2565926"/>
    <lineage>
        <taxon>Bacteria</taxon>
        <taxon>Bacillati</taxon>
        <taxon>Bacillota</taxon>
        <taxon>Bacilli</taxon>
        <taxon>Bacillales</taxon>
        <taxon>Paenibacillaceae</taxon>
        <taxon>Paenibacillus</taxon>
    </lineage>
</organism>
<evidence type="ECO:0000313" key="1">
    <source>
        <dbReference type="EMBL" id="QCT00965.1"/>
    </source>
</evidence>
<dbReference type="AlphaFoldDB" id="A0A4P8XF47"/>
<dbReference type="KEGG" id="palo:E6C60_0239"/>
<accession>A0A4P8XF47</accession>
<name>A0A4P8XF47_9BACL</name>
<dbReference type="EMBL" id="CP040396">
    <property type="protein sequence ID" value="QCT00965.1"/>
    <property type="molecule type" value="Genomic_DNA"/>
</dbReference>
<dbReference type="Proteomes" id="UP000300879">
    <property type="component" value="Chromosome"/>
</dbReference>
<proteinExistence type="predicted"/>
<protein>
    <submittedName>
        <fullName evidence="1">Uncharacterized protein</fullName>
    </submittedName>
</protein>
<keyword evidence="2" id="KW-1185">Reference proteome</keyword>